<dbReference type="PATRIC" id="fig|1150469.3.peg.1452"/>
<keyword evidence="8" id="KW-0521">NADP</keyword>
<dbReference type="Proteomes" id="UP000033220">
    <property type="component" value="Chromosome DSM 122"/>
</dbReference>
<dbReference type="UniPathway" id="UPA00050">
    <property type="reaction ID" value="UER00063"/>
</dbReference>
<keyword evidence="10" id="KW-0486">Methionine biosynthesis</keyword>
<dbReference type="GO" id="GO:0009088">
    <property type="term" value="P:threonine biosynthetic process"/>
    <property type="evidence" value="ECO:0007669"/>
    <property type="project" value="UniProtKB-UniPathway"/>
</dbReference>
<evidence type="ECO:0000313" key="14">
    <source>
        <dbReference type="EMBL" id="CCG07912.1"/>
    </source>
</evidence>
<dbReference type="PANTHER" id="PTHR43331">
    <property type="entry name" value="HOMOSERINE DEHYDROGENASE"/>
    <property type="match status" value="1"/>
</dbReference>
<dbReference type="SUPFAM" id="SSF51735">
    <property type="entry name" value="NAD(P)-binding Rossmann-fold domains"/>
    <property type="match status" value="1"/>
</dbReference>
<name>H6SSN3_PARPM</name>
<comment type="similarity">
    <text evidence="3 11">Belongs to the homoserine dehydrogenase family.</text>
</comment>
<dbReference type="HOGENOM" id="CLU_009116_1_0_5"/>
<evidence type="ECO:0000256" key="5">
    <source>
        <dbReference type="ARBA" id="ARBA00013376"/>
    </source>
</evidence>
<evidence type="ECO:0000256" key="1">
    <source>
        <dbReference type="ARBA" id="ARBA00005056"/>
    </source>
</evidence>
<evidence type="ECO:0000256" key="7">
    <source>
        <dbReference type="ARBA" id="ARBA00022697"/>
    </source>
</evidence>
<evidence type="ECO:0000256" key="6">
    <source>
        <dbReference type="ARBA" id="ARBA00022605"/>
    </source>
</evidence>
<dbReference type="InterPro" id="IPR045865">
    <property type="entry name" value="ACT-like_dom_sf"/>
</dbReference>
<organism evidence="14 15">
    <name type="scientific">Pararhodospirillum photometricum DSM 122</name>
    <dbReference type="NCBI Taxonomy" id="1150469"/>
    <lineage>
        <taxon>Bacteria</taxon>
        <taxon>Pseudomonadati</taxon>
        <taxon>Pseudomonadota</taxon>
        <taxon>Alphaproteobacteria</taxon>
        <taxon>Rhodospirillales</taxon>
        <taxon>Rhodospirillaceae</taxon>
        <taxon>Pararhodospirillum</taxon>
    </lineage>
</organism>
<keyword evidence="6" id="KW-0028">Amino-acid biosynthesis</keyword>
<dbReference type="EMBL" id="HE663493">
    <property type="protein sequence ID" value="CCG07912.1"/>
    <property type="molecule type" value="Genomic_DNA"/>
</dbReference>
<evidence type="ECO:0000256" key="11">
    <source>
        <dbReference type="RuleBase" id="RU004171"/>
    </source>
</evidence>
<evidence type="ECO:0000256" key="8">
    <source>
        <dbReference type="ARBA" id="ARBA00022857"/>
    </source>
</evidence>
<dbReference type="InterPro" id="IPR005106">
    <property type="entry name" value="Asp/hSer_DH_NAD-bd"/>
</dbReference>
<dbReference type="GO" id="GO:0004412">
    <property type="term" value="F:homoserine dehydrogenase activity"/>
    <property type="evidence" value="ECO:0007669"/>
    <property type="project" value="UniProtKB-EC"/>
</dbReference>
<accession>H6SSN3</accession>
<dbReference type="InterPro" id="IPR036291">
    <property type="entry name" value="NAD(P)-bd_dom_sf"/>
</dbReference>
<dbReference type="PROSITE" id="PS01042">
    <property type="entry name" value="HOMOSER_DHGENASE"/>
    <property type="match status" value="1"/>
</dbReference>
<keyword evidence="7" id="KW-0791">Threonine biosynthesis</keyword>
<evidence type="ECO:0000256" key="2">
    <source>
        <dbReference type="ARBA" id="ARBA00005062"/>
    </source>
</evidence>
<comment type="pathway">
    <text evidence="2">Amino-acid biosynthesis; L-methionine biosynthesis via de novo pathway; L-homoserine from L-aspartate: step 3/3.</text>
</comment>
<evidence type="ECO:0000259" key="13">
    <source>
        <dbReference type="PROSITE" id="PS51671"/>
    </source>
</evidence>
<evidence type="ECO:0000256" key="10">
    <source>
        <dbReference type="ARBA" id="ARBA00023167"/>
    </source>
</evidence>
<dbReference type="Pfam" id="PF03447">
    <property type="entry name" value="NAD_binding_3"/>
    <property type="match status" value="1"/>
</dbReference>
<dbReference type="Gene3D" id="3.40.50.720">
    <property type="entry name" value="NAD(P)-binding Rossmann-like Domain"/>
    <property type="match status" value="1"/>
</dbReference>
<feature type="region of interest" description="Disordered" evidence="12">
    <location>
        <begin position="58"/>
        <end position="95"/>
    </location>
</feature>
<dbReference type="CDD" id="cd04881">
    <property type="entry name" value="ACT_HSDH-Hom"/>
    <property type="match status" value="1"/>
</dbReference>
<feature type="compositionally biased region" description="Basic and acidic residues" evidence="12">
    <location>
        <begin position="148"/>
        <end position="157"/>
    </location>
</feature>
<keyword evidence="15" id="KW-1185">Reference proteome</keyword>
<dbReference type="GO" id="GO:0050661">
    <property type="term" value="F:NADP binding"/>
    <property type="evidence" value="ECO:0007669"/>
    <property type="project" value="InterPro"/>
</dbReference>
<dbReference type="EC" id="1.1.1.3" evidence="4"/>
<protein>
    <recommendedName>
        <fullName evidence="5">Homoserine dehydrogenase</fullName>
        <ecNumber evidence="4">1.1.1.3</ecNumber>
    </recommendedName>
</protein>
<feature type="domain" description="ACT" evidence="13">
    <location>
        <begin position="510"/>
        <end position="585"/>
    </location>
</feature>
<dbReference type="InterPro" id="IPR019811">
    <property type="entry name" value="HDH_CS"/>
</dbReference>
<evidence type="ECO:0000313" key="15">
    <source>
        <dbReference type="Proteomes" id="UP000033220"/>
    </source>
</evidence>
<dbReference type="Gene3D" id="3.30.360.10">
    <property type="entry name" value="Dihydrodipicolinate Reductase, domain 2"/>
    <property type="match status" value="1"/>
</dbReference>
<dbReference type="InterPro" id="IPR002912">
    <property type="entry name" value="ACT_dom"/>
</dbReference>
<dbReference type="NCBIfam" id="NF004976">
    <property type="entry name" value="PRK06349.1"/>
    <property type="match status" value="1"/>
</dbReference>
<dbReference type="Pfam" id="PF00742">
    <property type="entry name" value="Homoserine_dh"/>
    <property type="match status" value="1"/>
</dbReference>
<feature type="region of interest" description="Disordered" evidence="12">
    <location>
        <begin position="134"/>
        <end position="157"/>
    </location>
</feature>
<dbReference type="PROSITE" id="PS51671">
    <property type="entry name" value="ACT"/>
    <property type="match status" value="1"/>
</dbReference>
<comment type="pathway">
    <text evidence="1">Amino-acid biosynthesis; L-threonine biosynthesis; L-threonine from L-aspartate: step 3/5.</text>
</comment>
<dbReference type="PANTHER" id="PTHR43331:SF1">
    <property type="entry name" value="HOMOSERINE DEHYDROGENASE"/>
    <property type="match status" value="1"/>
</dbReference>
<dbReference type="eggNOG" id="COG0460">
    <property type="taxonomic scope" value="Bacteria"/>
</dbReference>
<dbReference type="FunFam" id="3.30.360.10:FF:000005">
    <property type="entry name" value="Homoserine dehydrogenase"/>
    <property type="match status" value="1"/>
</dbReference>
<dbReference type="KEGG" id="rpm:RSPPHO_01286"/>
<gene>
    <name evidence="14" type="ORF">RSPPHO_01286</name>
</gene>
<dbReference type="GO" id="GO:0009086">
    <property type="term" value="P:methionine biosynthetic process"/>
    <property type="evidence" value="ECO:0007669"/>
    <property type="project" value="UniProtKB-KW"/>
</dbReference>
<keyword evidence="9 14" id="KW-0560">Oxidoreductase</keyword>
<dbReference type="SUPFAM" id="SSF55347">
    <property type="entry name" value="Glyceraldehyde-3-phosphate dehydrogenase-like, C-terminal domain"/>
    <property type="match status" value="1"/>
</dbReference>
<dbReference type="InterPro" id="IPR001342">
    <property type="entry name" value="HDH_cat"/>
</dbReference>
<evidence type="ECO:0000256" key="3">
    <source>
        <dbReference type="ARBA" id="ARBA00006753"/>
    </source>
</evidence>
<dbReference type="Pfam" id="PF01842">
    <property type="entry name" value="ACT"/>
    <property type="match status" value="1"/>
</dbReference>
<sequence length="589" mass="61865">MGRSLAAGHHVCLGADSQALRAHGLLGVLETPDAGSQSGRGSRCGLWRTWRRPCAHCLGGKPPPDPSGRAQHQGLHGPGRRHRGPGRGPPGRLTPGVAPCLLFGPSNNQKEAGGPAVAKGGTPKAVFHAHPFPKRPTLRVSQPPDFRSGNDPRMKDPHKSAPLTVAVAGLGTVGVGTLRVLSDQAALLARRAGRPIVVTAVSARDHNRDRGIDLSPYTWFTDPVTMAREAEADVVVELIGGSEGAARATVEAALEAGRHVVTANKALLAHHGLALAQKAEAADLGLFYEAAVAGGIPIIKALREGLAANEIRSVQGILNGTCNYILTTMRETGRDFDDVLVEAQDLGYAEADPSFDIDGIDAAHKLTLLASLAFRQPIDLAAVSVQGIRHLSALDIRFAGELGYRIKLLATGERRPEGVDCRVAPVMVPLDSPLAPVEGVYNAVVTEGDFVGRSVFQGRGAGAGPTASAVVADLVDLACGRFAPTLGVAVADLEQVGTNAAPCAPAERYYVRLTVLDRPGVFADIAGILRDEHVSMESILQHDRDPGETVPVVMILHETDETPLARAVSRLASLETVVAPPRVIRIGRC</sequence>
<reference evidence="14 15" key="1">
    <citation type="submission" date="2012-02" db="EMBL/GenBank/DDBJ databases">
        <title>Shotgun genome sequence of Phaeospirillum photometricum DSM 122.</title>
        <authorList>
            <person name="Duquesne K."/>
            <person name="Sturgis J."/>
        </authorList>
    </citation>
    <scope>NUCLEOTIDE SEQUENCE [LARGE SCALE GENOMIC DNA]</scope>
    <source>
        <strain evidence="15">DSM122</strain>
    </source>
</reference>
<dbReference type="STRING" id="1150469.RSPPHO_01286"/>
<evidence type="ECO:0000256" key="4">
    <source>
        <dbReference type="ARBA" id="ARBA00013213"/>
    </source>
</evidence>
<dbReference type="AlphaFoldDB" id="H6SSN3"/>
<evidence type="ECO:0000256" key="9">
    <source>
        <dbReference type="ARBA" id="ARBA00023002"/>
    </source>
</evidence>
<dbReference type="UniPathway" id="UPA00051">
    <property type="reaction ID" value="UER00465"/>
</dbReference>
<dbReference type="Gene3D" id="3.30.70.260">
    <property type="match status" value="1"/>
</dbReference>
<dbReference type="SUPFAM" id="SSF55021">
    <property type="entry name" value="ACT-like"/>
    <property type="match status" value="1"/>
</dbReference>
<evidence type="ECO:0000256" key="12">
    <source>
        <dbReference type="SAM" id="MobiDB-lite"/>
    </source>
</evidence>
<proteinExistence type="inferred from homology"/>